<dbReference type="InterPro" id="IPR015915">
    <property type="entry name" value="Kelch-typ_b-propeller"/>
</dbReference>
<dbReference type="Pfam" id="PF25390">
    <property type="entry name" value="WD40_RLD"/>
    <property type="match status" value="1"/>
</dbReference>
<dbReference type="InParanoid" id="D2VI12"/>
<dbReference type="InterPro" id="IPR058923">
    <property type="entry name" value="RCC1-like_dom"/>
</dbReference>
<feature type="repeat" description="RCC1" evidence="2">
    <location>
        <begin position="172"/>
        <end position="227"/>
    </location>
</feature>
<dbReference type="EMBL" id="GG738873">
    <property type="protein sequence ID" value="EFC43511.1"/>
    <property type="molecule type" value="Genomic_DNA"/>
</dbReference>
<evidence type="ECO:0000256" key="2">
    <source>
        <dbReference type="PROSITE-ProRule" id="PRU00235"/>
    </source>
</evidence>
<dbReference type="KEGG" id="ngr:NAEGRDRAFT_49708"/>
<gene>
    <name evidence="4" type="ORF">NAEGRDRAFT_49708</name>
</gene>
<proteinExistence type="predicted"/>
<feature type="repeat" description="RCC1" evidence="2">
    <location>
        <begin position="120"/>
        <end position="171"/>
    </location>
</feature>
<sequence>MISKDILTSQDFTYTKSIGSNEEVPTGRFLNSGNSLFNLETSQGTVKQIRNFLSGGEQHFIVILGNGKLYSTGIDSLKVGLLGRTYSGSALRYNDSIPIASETIYQVETYSRTNLVLTNEGLFSFGSNSNGQLGTGNKADSLNPVKVKGLLGKKVEQIASGGRSSYAITTDGELWAWGDNSLGQLGDSTQEDKFRPFKVLKNNGPLKNKQVVKVCAGDSFVVVLTSDNTLASFGDNSLGQLGIGVTDPSFKSKPVAIPLTGALSAVNILDVQCGSNHVVVLTTDGKVVTWGYNNYGQLGDGSTTTRFTPQLLSAPCSVKKVYSKFYSTILICTNGKMYGYGRNSNGELGLGSTASTVTSPTLYSSFSTEFVDSILDIASSSTGSFALQTMDGSIYYSGSTFSTTVFRSIGSVSNSFTKDSMYTFTYLPWYLRQSPYFNLNGKGYLLKSDKSFLSRNGLEFGYYNSTNPGSYYSSWQQVSPTSVLNNTLYGKSIYSTHIIRIKEYIYMLGGFVNNEISNSIYRAPISDPLFGWELLDQKLPFPLASGMLISDTQYVYIIGGIKQTHLFNSSRDVDAIQNLVISQTVLRTSVDSDMRNWEIMFNSKFPSVLHSAFVYKVDTDSNYYIIGGLTSLSSSQSNKIYSTSDFVSWTLKSQLTFHVNSGSSVFSSSANDVVFSGASTGNSLVGPNIYRTTRTSFPDGWVGGTTTALSTICSKYPTICN</sequence>
<feature type="repeat" description="RCC1" evidence="2">
    <location>
        <begin position="335"/>
        <end position="390"/>
    </location>
</feature>
<evidence type="ECO:0000256" key="1">
    <source>
        <dbReference type="ARBA" id="ARBA00022737"/>
    </source>
</evidence>
<dbReference type="OrthoDB" id="10256179at2759"/>
<dbReference type="eggNOG" id="KOG1426">
    <property type="taxonomic scope" value="Eukaryota"/>
</dbReference>
<evidence type="ECO:0000313" key="5">
    <source>
        <dbReference type="Proteomes" id="UP000006671"/>
    </source>
</evidence>
<dbReference type="RefSeq" id="XP_002676255.1">
    <property type="nucleotide sequence ID" value="XM_002676209.1"/>
</dbReference>
<dbReference type="STRING" id="5762.D2VI12"/>
<dbReference type="SUPFAM" id="SSF50985">
    <property type="entry name" value="RCC1/BLIP-II"/>
    <property type="match status" value="1"/>
</dbReference>
<evidence type="ECO:0000259" key="3">
    <source>
        <dbReference type="Pfam" id="PF25390"/>
    </source>
</evidence>
<dbReference type="AlphaFoldDB" id="D2VI12"/>
<dbReference type="PRINTS" id="PR00633">
    <property type="entry name" value="RCCNDNSATION"/>
</dbReference>
<dbReference type="GeneID" id="8853391"/>
<dbReference type="InterPro" id="IPR009091">
    <property type="entry name" value="RCC1/BLIP-II"/>
</dbReference>
<feature type="repeat" description="RCC1" evidence="2">
    <location>
        <begin position="228"/>
        <end position="284"/>
    </location>
</feature>
<organism evidence="5">
    <name type="scientific">Naegleria gruberi</name>
    <name type="common">Amoeba</name>
    <dbReference type="NCBI Taxonomy" id="5762"/>
    <lineage>
        <taxon>Eukaryota</taxon>
        <taxon>Discoba</taxon>
        <taxon>Heterolobosea</taxon>
        <taxon>Tetramitia</taxon>
        <taxon>Eutetramitia</taxon>
        <taxon>Vahlkampfiidae</taxon>
        <taxon>Naegleria</taxon>
    </lineage>
</organism>
<feature type="repeat" description="RCC1" evidence="2">
    <location>
        <begin position="285"/>
        <end position="334"/>
    </location>
</feature>
<dbReference type="InterPro" id="IPR000408">
    <property type="entry name" value="Reg_chr_condens"/>
</dbReference>
<accession>D2VI12</accession>
<keyword evidence="1" id="KW-0677">Repeat</keyword>
<dbReference type="OMA" id="NICANYT"/>
<evidence type="ECO:0000313" key="4">
    <source>
        <dbReference type="EMBL" id="EFC43511.1"/>
    </source>
</evidence>
<feature type="domain" description="RCC1-like" evidence="3">
    <location>
        <begin position="122"/>
        <end position="399"/>
    </location>
</feature>
<dbReference type="PANTHER" id="PTHR22870">
    <property type="entry name" value="REGULATOR OF CHROMOSOME CONDENSATION"/>
    <property type="match status" value="1"/>
</dbReference>
<reference evidence="4 5" key="1">
    <citation type="journal article" date="2010" name="Cell">
        <title>The genome of Naegleria gruberi illuminates early eukaryotic versatility.</title>
        <authorList>
            <person name="Fritz-Laylin L.K."/>
            <person name="Prochnik S.E."/>
            <person name="Ginger M.L."/>
            <person name="Dacks J.B."/>
            <person name="Carpenter M.L."/>
            <person name="Field M.C."/>
            <person name="Kuo A."/>
            <person name="Paredez A."/>
            <person name="Chapman J."/>
            <person name="Pham J."/>
            <person name="Shu S."/>
            <person name="Neupane R."/>
            <person name="Cipriano M."/>
            <person name="Mancuso J."/>
            <person name="Tu H."/>
            <person name="Salamov A."/>
            <person name="Lindquist E."/>
            <person name="Shapiro H."/>
            <person name="Lucas S."/>
            <person name="Grigoriev I.V."/>
            <person name="Cande W.Z."/>
            <person name="Fulton C."/>
            <person name="Rokhsar D.S."/>
            <person name="Dawson S.C."/>
        </authorList>
    </citation>
    <scope>NUCLEOTIDE SEQUENCE [LARGE SCALE GENOMIC DNA]</scope>
    <source>
        <strain evidence="4 5">NEG-M</strain>
    </source>
</reference>
<dbReference type="Gene3D" id="2.120.10.80">
    <property type="entry name" value="Kelch-type beta propeller"/>
    <property type="match status" value="1"/>
</dbReference>
<dbReference type="InterPro" id="IPR051210">
    <property type="entry name" value="Ub_ligase/GEF_domain"/>
</dbReference>
<keyword evidence="5" id="KW-1185">Reference proteome</keyword>
<dbReference type="SUPFAM" id="SSF117281">
    <property type="entry name" value="Kelch motif"/>
    <property type="match status" value="1"/>
</dbReference>
<dbReference type="PROSITE" id="PS50012">
    <property type="entry name" value="RCC1_3"/>
    <property type="match status" value="5"/>
</dbReference>
<dbReference type="PANTHER" id="PTHR22870:SF408">
    <property type="entry name" value="OS09G0560450 PROTEIN"/>
    <property type="match status" value="1"/>
</dbReference>
<dbReference type="Proteomes" id="UP000006671">
    <property type="component" value="Unassembled WGS sequence"/>
</dbReference>
<dbReference type="Gene3D" id="2.130.10.30">
    <property type="entry name" value="Regulator of chromosome condensation 1/beta-lactamase-inhibitor protein II"/>
    <property type="match status" value="2"/>
</dbReference>
<dbReference type="VEuPathDB" id="AmoebaDB:NAEGRDRAFT_49708"/>
<name>D2VI12_NAEGR</name>
<protein>
    <submittedName>
        <fullName evidence="4">Predicted protein</fullName>
    </submittedName>
</protein>